<dbReference type="Proteomes" id="UP000287865">
    <property type="component" value="Unassembled WGS sequence"/>
</dbReference>
<evidence type="ECO:0000313" key="10">
    <source>
        <dbReference type="EMBL" id="RUO28603.1"/>
    </source>
</evidence>
<dbReference type="GO" id="GO:0009279">
    <property type="term" value="C:cell outer membrane"/>
    <property type="evidence" value="ECO:0007669"/>
    <property type="project" value="UniProtKB-SubCell"/>
</dbReference>
<dbReference type="SUPFAM" id="SSF56935">
    <property type="entry name" value="Porins"/>
    <property type="match status" value="1"/>
</dbReference>
<keyword evidence="9" id="KW-0675">Receptor</keyword>
<keyword evidence="3" id="KW-1134">Transmembrane beta strand</keyword>
<dbReference type="InterPro" id="IPR000531">
    <property type="entry name" value="Beta-barrel_TonB"/>
</dbReference>
<evidence type="ECO:0000256" key="7">
    <source>
        <dbReference type="ARBA" id="ARBA00023237"/>
    </source>
</evidence>
<dbReference type="EMBL" id="QLMD01000001">
    <property type="protein sequence ID" value="RAK01790.1"/>
    <property type="molecule type" value="Genomic_DNA"/>
</dbReference>
<evidence type="ECO:0000256" key="6">
    <source>
        <dbReference type="ARBA" id="ARBA00023136"/>
    </source>
</evidence>
<evidence type="ECO:0000256" key="5">
    <source>
        <dbReference type="ARBA" id="ARBA00023077"/>
    </source>
</evidence>
<evidence type="ECO:0000256" key="4">
    <source>
        <dbReference type="ARBA" id="ARBA00022692"/>
    </source>
</evidence>
<proteinExistence type="predicted"/>
<dbReference type="Proteomes" id="UP000249203">
    <property type="component" value="Unassembled WGS sequence"/>
</dbReference>
<evidence type="ECO:0000256" key="1">
    <source>
        <dbReference type="ARBA" id="ARBA00004571"/>
    </source>
</evidence>
<reference evidence="9 11" key="2">
    <citation type="submission" date="2018-06" db="EMBL/GenBank/DDBJ databases">
        <title>Genomic Encyclopedia of Type Strains, Phase III (KMG-III): the genomes of soil and plant-associated and newly described type strains.</title>
        <authorList>
            <person name="Whitman W."/>
        </authorList>
    </citation>
    <scope>NUCLEOTIDE SEQUENCE [LARGE SCALE GENOMIC DNA]</scope>
    <source>
        <strain evidence="9 11">CGMCC 1.15366</strain>
    </source>
</reference>
<dbReference type="GO" id="GO:0015344">
    <property type="term" value="F:siderophore uptake transmembrane transporter activity"/>
    <property type="evidence" value="ECO:0007669"/>
    <property type="project" value="TreeGrafter"/>
</dbReference>
<dbReference type="PANTHER" id="PTHR30069">
    <property type="entry name" value="TONB-DEPENDENT OUTER MEMBRANE RECEPTOR"/>
    <property type="match status" value="1"/>
</dbReference>
<comment type="subcellular location">
    <subcellularLocation>
        <location evidence="1">Cell outer membrane</location>
        <topology evidence="1">Multi-pass membrane protein</topology>
    </subcellularLocation>
</comment>
<accession>A0A327X3S3</accession>
<evidence type="ECO:0000256" key="3">
    <source>
        <dbReference type="ARBA" id="ARBA00022452"/>
    </source>
</evidence>
<dbReference type="PANTHER" id="PTHR30069:SF49">
    <property type="entry name" value="OUTER MEMBRANE PROTEIN C"/>
    <property type="match status" value="1"/>
</dbReference>
<dbReference type="InterPro" id="IPR039426">
    <property type="entry name" value="TonB-dep_rcpt-like"/>
</dbReference>
<evidence type="ECO:0000313" key="11">
    <source>
        <dbReference type="Proteomes" id="UP000249203"/>
    </source>
</evidence>
<dbReference type="GO" id="GO:0044718">
    <property type="term" value="P:siderophore transmembrane transport"/>
    <property type="evidence" value="ECO:0007669"/>
    <property type="project" value="TreeGrafter"/>
</dbReference>
<keyword evidence="7" id="KW-0998">Cell outer membrane</keyword>
<dbReference type="Gene3D" id="2.40.170.20">
    <property type="entry name" value="TonB-dependent receptor, beta-barrel domain"/>
    <property type="match status" value="2"/>
</dbReference>
<keyword evidence="4" id="KW-0812">Transmembrane</keyword>
<comment type="caution">
    <text evidence="9">The sequence shown here is derived from an EMBL/GenBank/DDBJ whole genome shotgun (WGS) entry which is preliminary data.</text>
</comment>
<organism evidence="9 11">
    <name type="scientific">Aliidiomarina maris</name>
    <dbReference type="NCBI Taxonomy" id="531312"/>
    <lineage>
        <taxon>Bacteria</taxon>
        <taxon>Pseudomonadati</taxon>
        <taxon>Pseudomonadota</taxon>
        <taxon>Gammaproteobacteria</taxon>
        <taxon>Alteromonadales</taxon>
        <taxon>Idiomarinaceae</taxon>
        <taxon>Aliidiomarina</taxon>
    </lineage>
</organism>
<feature type="domain" description="TonB-dependent receptor-like beta-barrel" evidence="8">
    <location>
        <begin position="230"/>
        <end position="380"/>
    </location>
</feature>
<keyword evidence="12" id="KW-1185">Reference proteome</keyword>
<dbReference type="InterPro" id="IPR036942">
    <property type="entry name" value="Beta-barrel_TonB_sf"/>
</dbReference>
<reference evidence="10 12" key="1">
    <citation type="journal article" date="2018" name="Front. Microbiol.">
        <title>Genome-Based Analysis Reveals the Taxonomy and Diversity of the Family Idiomarinaceae.</title>
        <authorList>
            <person name="Liu Y."/>
            <person name="Lai Q."/>
            <person name="Shao Z."/>
        </authorList>
    </citation>
    <scope>NUCLEOTIDE SEQUENCE [LARGE SCALE GENOMIC DNA]</scope>
    <source>
        <strain evidence="10 12">CF12-14</strain>
    </source>
</reference>
<dbReference type="AlphaFoldDB" id="A0A327X3S3"/>
<evidence type="ECO:0000313" key="12">
    <source>
        <dbReference type="Proteomes" id="UP000287865"/>
    </source>
</evidence>
<keyword evidence="6" id="KW-0472">Membrane</keyword>
<evidence type="ECO:0000256" key="2">
    <source>
        <dbReference type="ARBA" id="ARBA00022448"/>
    </source>
</evidence>
<feature type="domain" description="TonB-dependent receptor-like beta-barrel" evidence="8">
    <location>
        <begin position="7"/>
        <end position="209"/>
    </location>
</feature>
<dbReference type="RefSeq" id="WP_111568258.1">
    <property type="nucleotide sequence ID" value="NZ_PIPK01000001.1"/>
</dbReference>
<dbReference type="Pfam" id="PF00593">
    <property type="entry name" value="TonB_dep_Rec_b-barrel"/>
    <property type="match status" value="2"/>
</dbReference>
<evidence type="ECO:0000313" key="9">
    <source>
        <dbReference type="EMBL" id="RAK01790.1"/>
    </source>
</evidence>
<protein>
    <submittedName>
        <fullName evidence="9">TonB-dependent receptor-like protein</fullName>
    </submittedName>
</protein>
<gene>
    <name evidence="9" type="ORF">B0I24_101424</name>
    <name evidence="10" type="ORF">CWE07_02050</name>
</gene>
<keyword evidence="2" id="KW-0813">Transport</keyword>
<keyword evidence="5" id="KW-0798">TonB box</keyword>
<evidence type="ECO:0000259" key="8">
    <source>
        <dbReference type="Pfam" id="PF00593"/>
    </source>
</evidence>
<dbReference type="EMBL" id="PIPK01000001">
    <property type="protein sequence ID" value="RUO28603.1"/>
    <property type="molecule type" value="Genomic_DNA"/>
</dbReference>
<name>A0A327X3S3_9GAMM</name>
<sequence length="420" mass="47615">MNLARSDDYQDGNGNRVHSAYEHWNTSLQTGWTPSEQHRVNVSLGLSDGEAAYADRGMDGSRFRRESTALGYRGTDLTDWLQQVEAQYFYNYVDHVMDNFSLRQFTPGMMMNPAASNPDRRTHGGRIRSRLALSDAVELELGIDGQSNTHRARMSMNQSLMPVQEMARRTDAQMSQWGSFGQLRYTLTEQYAVIGGVRADRWQAKDLRTTMTATIDREQSQASTRRQTLWGRELQTSISVFYADISDYILLQAGTHDQPDLVRNVDVHHFGLELDNQYDFNLHWQGQASLAYSKGVNRSDDGPLAQQPPLELKLGLNWRYQSLQVGGLLRTAARQHRVALNQGTIAGVDTGPTAGFTTVSINASWQQFNGMHWSFGIDNVFDKAYAEHLNRGGVMISGYLPQTQIMEPGRTLWANWTYQW</sequence>